<dbReference type="InterPro" id="IPR036576">
    <property type="entry name" value="WRKY_dom_sf"/>
</dbReference>
<comment type="caution">
    <text evidence="8">The sequence shown here is derived from an EMBL/GenBank/DDBJ whole genome shotgun (WGS) entry which is preliminary data.</text>
</comment>
<evidence type="ECO:0000256" key="5">
    <source>
        <dbReference type="ARBA" id="ARBA00023242"/>
    </source>
</evidence>
<sequence>MMETSSPPNNKRLIGELIRGRDSTQKLLNLLRRKTESDGSDSAEDLVVNILRSFSDSLSVLNSCNSGDSYAGSACSGDRTFDVISSEKDSSVTLSLTTPSAMFSDLISLFHKKQKSDSDTSEMMESSSPNNKRLIGELIKGRDSTKKLLNLLRQKTENDSAEDLVVNILRSFSDSLSVLNSCNSGDSYAGSACSGDRTSDSGDSNKKPAPAPVVKDRRGCYKRRKTEDSRVKIVDTTEDGFAWRKYGQKEILNAKSPRCYFRCTHKNEGCKALKQVQKLEDGSERFHVIYIGHHTCQNVDNNTQMFSDSGALSFFLLNFDDTQVNNSPSSPSTITNVQNTPLMEQEDDSNTQSGDHVACNTNHGQSSIPVWKDMNGDMGSSHEEFFKSGGYLCGGFKFEEDVFL</sequence>
<evidence type="ECO:0000313" key="8">
    <source>
        <dbReference type="EMBL" id="KAJ9546208.1"/>
    </source>
</evidence>
<dbReference type="Proteomes" id="UP001172457">
    <property type="component" value="Chromosome 6"/>
</dbReference>
<evidence type="ECO:0000256" key="2">
    <source>
        <dbReference type="ARBA" id="ARBA00023015"/>
    </source>
</evidence>
<keyword evidence="2" id="KW-0805">Transcription regulation</keyword>
<evidence type="ECO:0000256" key="1">
    <source>
        <dbReference type="ARBA" id="ARBA00004123"/>
    </source>
</evidence>
<dbReference type="EMBL" id="JARYMX010000006">
    <property type="protein sequence ID" value="KAJ9546208.1"/>
    <property type="molecule type" value="Genomic_DNA"/>
</dbReference>
<comment type="subcellular location">
    <subcellularLocation>
        <location evidence="1">Nucleus</location>
    </subcellularLocation>
</comment>
<organism evidence="8 9">
    <name type="scientific">Centaurea solstitialis</name>
    <name type="common">yellow star-thistle</name>
    <dbReference type="NCBI Taxonomy" id="347529"/>
    <lineage>
        <taxon>Eukaryota</taxon>
        <taxon>Viridiplantae</taxon>
        <taxon>Streptophyta</taxon>
        <taxon>Embryophyta</taxon>
        <taxon>Tracheophyta</taxon>
        <taxon>Spermatophyta</taxon>
        <taxon>Magnoliopsida</taxon>
        <taxon>eudicotyledons</taxon>
        <taxon>Gunneridae</taxon>
        <taxon>Pentapetalae</taxon>
        <taxon>asterids</taxon>
        <taxon>campanulids</taxon>
        <taxon>Asterales</taxon>
        <taxon>Asteraceae</taxon>
        <taxon>Carduoideae</taxon>
        <taxon>Cardueae</taxon>
        <taxon>Centaureinae</taxon>
        <taxon>Centaurea</taxon>
    </lineage>
</organism>
<gene>
    <name evidence="8" type="ORF">OSB04_025915</name>
</gene>
<dbReference type="GO" id="GO:0003700">
    <property type="term" value="F:DNA-binding transcription factor activity"/>
    <property type="evidence" value="ECO:0007669"/>
    <property type="project" value="InterPro"/>
</dbReference>
<evidence type="ECO:0000256" key="6">
    <source>
        <dbReference type="SAM" id="MobiDB-lite"/>
    </source>
</evidence>
<dbReference type="InterPro" id="IPR003657">
    <property type="entry name" value="WRKY_dom"/>
</dbReference>
<protein>
    <recommendedName>
        <fullName evidence="7">WRKY domain-containing protein</fullName>
    </recommendedName>
</protein>
<dbReference type="Gene3D" id="2.20.25.80">
    <property type="entry name" value="WRKY domain"/>
    <property type="match status" value="1"/>
</dbReference>
<reference evidence="8" key="1">
    <citation type="submission" date="2023-03" db="EMBL/GenBank/DDBJ databases">
        <title>Chromosome-scale reference genome and RAD-based genetic map of yellow starthistle (Centaurea solstitialis) reveal putative structural variation and QTLs associated with invader traits.</title>
        <authorList>
            <person name="Reatini B."/>
            <person name="Cang F.A."/>
            <person name="Jiang Q."/>
            <person name="Mckibben M.T.W."/>
            <person name="Barker M.S."/>
            <person name="Rieseberg L.H."/>
            <person name="Dlugosch K.M."/>
        </authorList>
    </citation>
    <scope>NUCLEOTIDE SEQUENCE</scope>
    <source>
        <strain evidence="8">CAN-66</strain>
        <tissue evidence="8">Leaf</tissue>
    </source>
</reference>
<dbReference type="GO" id="GO:0005634">
    <property type="term" value="C:nucleus"/>
    <property type="evidence" value="ECO:0007669"/>
    <property type="project" value="UniProtKB-SubCell"/>
</dbReference>
<dbReference type="GO" id="GO:0043565">
    <property type="term" value="F:sequence-specific DNA binding"/>
    <property type="evidence" value="ECO:0007669"/>
    <property type="project" value="InterPro"/>
</dbReference>
<feature type="domain" description="WRKY" evidence="7">
    <location>
        <begin position="232"/>
        <end position="294"/>
    </location>
</feature>
<keyword evidence="4" id="KW-0804">Transcription</keyword>
<dbReference type="PROSITE" id="PS50811">
    <property type="entry name" value="WRKY"/>
    <property type="match status" value="1"/>
</dbReference>
<evidence type="ECO:0000313" key="9">
    <source>
        <dbReference type="Proteomes" id="UP001172457"/>
    </source>
</evidence>
<dbReference type="Pfam" id="PF03106">
    <property type="entry name" value="WRKY"/>
    <property type="match status" value="1"/>
</dbReference>
<evidence type="ECO:0000259" key="7">
    <source>
        <dbReference type="PROSITE" id="PS50811"/>
    </source>
</evidence>
<evidence type="ECO:0000256" key="3">
    <source>
        <dbReference type="ARBA" id="ARBA00023125"/>
    </source>
</evidence>
<dbReference type="AlphaFoldDB" id="A0AA38SPJ7"/>
<keyword evidence="3" id="KW-0238">DNA-binding</keyword>
<dbReference type="PANTHER" id="PTHR31282">
    <property type="entry name" value="WRKY TRANSCRIPTION FACTOR 21-RELATED"/>
    <property type="match status" value="1"/>
</dbReference>
<feature type="compositionally biased region" description="Basic and acidic residues" evidence="6">
    <location>
        <begin position="197"/>
        <end position="206"/>
    </location>
</feature>
<proteinExistence type="predicted"/>
<name>A0AA38SPJ7_9ASTR</name>
<dbReference type="InterPro" id="IPR044810">
    <property type="entry name" value="WRKY_plant"/>
</dbReference>
<accession>A0AA38SPJ7</accession>
<feature type="region of interest" description="Disordered" evidence="6">
    <location>
        <begin position="193"/>
        <end position="214"/>
    </location>
</feature>
<evidence type="ECO:0000256" key="4">
    <source>
        <dbReference type="ARBA" id="ARBA00023163"/>
    </source>
</evidence>
<keyword evidence="9" id="KW-1185">Reference proteome</keyword>
<keyword evidence="5" id="KW-0539">Nucleus</keyword>
<dbReference type="SUPFAM" id="SSF118290">
    <property type="entry name" value="WRKY DNA-binding domain"/>
    <property type="match status" value="1"/>
</dbReference>
<dbReference type="SMART" id="SM00774">
    <property type="entry name" value="WRKY"/>
    <property type="match status" value="1"/>
</dbReference>